<feature type="domain" description="Serpin" evidence="3">
    <location>
        <begin position="1"/>
        <end position="238"/>
    </location>
</feature>
<accession>A0A819BUY2</accession>
<dbReference type="GO" id="GO:0004867">
    <property type="term" value="F:serine-type endopeptidase inhibitor activity"/>
    <property type="evidence" value="ECO:0007669"/>
    <property type="project" value="InterPro"/>
</dbReference>
<dbReference type="Gene3D" id="2.30.39.10">
    <property type="entry name" value="Alpha-1-antitrypsin, domain 1"/>
    <property type="match status" value="2"/>
</dbReference>
<dbReference type="InterPro" id="IPR023796">
    <property type="entry name" value="Serpin_dom"/>
</dbReference>
<dbReference type="InterPro" id="IPR023795">
    <property type="entry name" value="Serpin_CS"/>
</dbReference>
<dbReference type="PROSITE" id="PS00284">
    <property type="entry name" value="SERPIN"/>
    <property type="match status" value="1"/>
</dbReference>
<dbReference type="InterPro" id="IPR000215">
    <property type="entry name" value="Serpin_fam"/>
</dbReference>
<proteinExistence type="inferred from homology"/>
<dbReference type="SUPFAM" id="SSF56574">
    <property type="entry name" value="Serpins"/>
    <property type="match status" value="1"/>
</dbReference>
<name>A0A819BUY2_9BILA</name>
<evidence type="ECO:0000256" key="2">
    <source>
        <dbReference type="RuleBase" id="RU000411"/>
    </source>
</evidence>
<dbReference type="PANTHER" id="PTHR11461:SF211">
    <property type="entry name" value="GH10112P-RELATED"/>
    <property type="match status" value="1"/>
</dbReference>
<dbReference type="GO" id="GO:0005615">
    <property type="term" value="C:extracellular space"/>
    <property type="evidence" value="ECO:0007669"/>
    <property type="project" value="InterPro"/>
</dbReference>
<gene>
    <name evidence="4" type="ORF">OTI717_LOCUS18669</name>
</gene>
<organism evidence="4 5">
    <name type="scientific">Rotaria sordida</name>
    <dbReference type="NCBI Taxonomy" id="392033"/>
    <lineage>
        <taxon>Eukaryota</taxon>
        <taxon>Metazoa</taxon>
        <taxon>Spiralia</taxon>
        <taxon>Gnathifera</taxon>
        <taxon>Rotifera</taxon>
        <taxon>Eurotatoria</taxon>
        <taxon>Bdelloidea</taxon>
        <taxon>Philodinida</taxon>
        <taxon>Philodinidae</taxon>
        <taxon>Rotaria</taxon>
    </lineage>
</organism>
<reference evidence="4" key="1">
    <citation type="submission" date="2021-02" db="EMBL/GenBank/DDBJ databases">
        <authorList>
            <person name="Nowell W R."/>
        </authorList>
    </citation>
    <scope>NUCLEOTIDE SEQUENCE</scope>
</reference>
<evidence type="ECO:0000313" key="4">
    <source>
        <dbReference type="EMBL" id="CAF3808122.1"/>
    </source>
</evidence>
<evidence type="ECO:0000259" key="3">
    <source>
        <dbReference type="SMART" id="SM00093"/>
    </source>
</evidence>
<dbReference type="Gene3D" id="3.30.497.10">
    <property type="entry name" value="Antithrombin, subunit I, domain 2"/>
    <property type="match status" value="1"/>
</dbReference>
<evidence type="ECO:0000256" key="1">
    <source>
        <dbReference type="ARBA" id="ARBA00009500"/>
    </source>
</evidence>
<dbReference type="EMBL" id="CAJOAX010002615">
    <property type="protein sequence ID" value="CAF3808122.1"/>
    <property type="molecule type" value="Genomic_DNA"/>
</dbReference>
<dbReference type="PANTHER" id="PTHR11461">
    <property type="entry name" value="SERINE PROTEASE INHIBITOR, SERPIN"/>
    <property type="match status" value="1"/>
</dbReference>
<dbReference type="CDD" id="cd00172">
    <property type="entry name" value="serpin"/>
    <property type="match status" value="1"/>
</dbReference>
<evidence type="ECO:0000313" key="5">
    <source>
        <dbReference type="Proteomes" id="UP000663823"/>
    </source>
</evidence>
<dbReference type="InterPro" id="IPR042185">
    <property type="entry name" value="Serpin_sf_2"/>
</dbReference>
<dbReference type="AlphaFoldDB" id="A0A819BUY2"/>
<dbReference type="InterPro" id="IPR036186">
    <property type="entry name" value="Serpin_sf"/>
</dbReference>
<dbReference type="InterPro" id="IPR042178">
    <property type="entry name" value="Serpin_sf_1"/>
</dbReference>
<comment type="caution">
    <text evidence="4">The sequence shown here is derived from an EMBL/GenBank/DDBJ whole genome shotgun (WGS) entry which is preliminary data.</text>
</comment>
<comment type="similarity">
    <text evidence="1 2">Belongs to the serpin family.</text>
</comment>
<dbReference type="Proteomes" id="UP000663823">
    <property type="component" value="Unassembled WGS sequence"/>
</dbReference>
<protein>
    <recommendedName>
        <fullName evidence="3">Serpin domain-containing protein</fullName>
    </recommendedName>
</protein>
<sequence>MKDVIPETRLIIINSIYFKIKEFSKNLTNKNADFHEANGKISKVALMHHRGKFPYAENNDLHVQIVHIPYKSENKDVEFVFTMILPNRRVQLDVVEQKLASQPDLLQKLLSHQNTRTEELHLYLPKFKMETTFELSDILQQLEMKDTFSSYKANFTGIVSEKNDRDRLYISKIIHKAFIDVNEEGSEAAATTPVIITHHGPSLPPPQSIEFKADHPFLFFIRESRQNIVLFNDKFISPPINS</sequence>
<dbReference type="Pfam" id="PF00079">
    <property type="entry name" value="Serpin"/>
    <property type="match status" value="1"/>
</dbReference>
<dbReference type="SMART" id="SM00093">
    <property type="entry name" value="SERPIN"/>
    <property type="match status" value="1"/>
</dbReference>